<dbReference type="RefSeq" id="WP_259543409.1">
    <property type="nucleotide sequence ID" value="NZ_JANLCJ010000414.1"/>
</dbReference>
<dbReference type="Proteomes" id="UP001165586">
    <property type="component" value="Unassembled WGS sequence"/>
</dbReference>
<evidence type="ECO:0000313" key="1">
    <source>
        <dbReference type="EMBL" id="MCS5737102.1"/>
    </source>
</evidence>
<organism evidence="1 2">
    <name type="scientific">Herbiconiux daphne</name>
    <dbReference type="NCBI Taxonomy" id="2970914"/>
    <lineage>
        <taxon>Bacteria</taxon>
        <taxon>Bacillati</taxon>
        <taxon>Actinomycetota</taxon>
        <taxon>Actinomycetes</taxon>
        <taxon>Micrococcales</taxon>
        <taxon>Microbacteriaceae</taxon>
        <taxon>Herbiconiux</taxon>
    </lineage>
</organism>
<feature type="non-terminal residue" evidence="1">
    <location>
        <position position="1"/>
    </location>
</feature>
<accession>A0ABT2HB18</accession>
<reference evidence="1" key="1">
    <citation type="submission" date="2022-08" db="EMBL/GenBank/DDBJ databases">
        <authorList>
            <person name="Deng Y."/>
            <person name="Han X.-F."/>
            <person name="Zhang Y.-Q."/>
        </authorList>
    </citation>
    <scope>NUCLEOTIDE SEQUENCE</scope>
    <source>
        <strain evidence="1">CPCC 203386</strain>
    </source>
</reference>
<comment type="caution">
    <text evidence="1">The sequence shown here is derived from an EMBL/GenBank/DDBJ whole genome shotgun (WGS) entry which is preliminary data.</text>
</comment>
<dbReference type="EMBL" id="JANLCJ010000414">
    <property type="protein sequence ID" value="MCS5737102.1"/>
    <property type="molecule type" value="Genomic_DNA"/>
</dbReference>
<sequence>NSIFSGLRIASLSSNYFHDYSPQFQQLSLDIYSPFNNNYSFNNKRDSLFESKLKCYPYNKYLLKTSSKSILEIKPQFLDSSYDFIQGQLMYGLTTDTYIHTYVISNYYNKTSTN</sequence>
<gene>
    <name evidence="1" type="ORF">N1032_25570</name>
</gene>
<evidence type="ECO:0000313" key="2">
    <source>
        <dbReference type="Proteomes" id="UP001165586"/>
    </source>
</evidence>
<keyword evidence="2" id="KW-1185">Reference proteome</keyword>
<protein>
    <submittedName>
        <fullName evidence="1">Uncharacterized protein</fullName>
    </submittedName>
</protein>
<name>A0ABT2HB18_9MICO</name>
<proteinExistence type="predicted"/>